<reference evidence="2 3" key="1">
    <citation type="submission" date="2020-02" db="EMBL/GenBank/DDBJ databases">
        <title>Genome sequencing for Draconibacterium sp. strain M1.</title>
        <authorList>
            <person name="Park S.-J."/>
        </authorList>
    </citation>
    <scope>NUCLEOTIDE SEQUENCE [LARGE SCALE GENOMIC DNA]</scope>
    <source>
        <strain evidence="2 3">M1</strain>
    </source>
</reference>
<dbReference type="GO" id="GO:0008757">
    <property type="term" value="F:S-adenosylmethionine-dependent methyltransferase activity"/>
    <property type="evidence" value="ECO:0007669"/>
    <property type="project" value="InterPro"/>
</dbReference>
<gene>
    <name evidence="2" type="ORF">G0Q07_19830</name>
</gene>
<dbReference type="PANTHER" id="PTHR43591:SF24">
    <property type="entry name" value="2-METHOXY-6-POLYPRENYL-1,4-BENZOQUINOL METHYLASE, MITOCHONDRIAL"/>
    <property type="match status" value="1"/>
</dbReference>
<keyword evidence="2" id="KW-0489">Methyltransferase</keyword>
<dbReference type="PANTHER" id="PTHR43591">
    <property type="entry name" value="METHYLTRANSFERASE"/>
    <property type="match status" value="1"/>
</dbReference>
<dbReference type="Gene3D" id="3.40.50.150">
    <property type="entry name" value="Vaccinia Virus protein VP39"/>
    <property type="match status" value="1"/>
</dbReference>
<proteinExistence type="predicted"/>
<keyword evidence="2" id="KW-0808">Transferase</keyword>
<dbReference type="RefSeq" id="WP_163348781.1">
    <property type="nucleotide sequence ID" value="NZ_CP048409.1"/>
</dbReference>
<dbReference type="KEGG" id="drc:G0Q07_19830"/>
<protein>
    <submittedName>
        <fullName evidence="2">Class I SAM-dependent methyltransferase</fullName>
    </submittedName>
</protein>
<sequence length="235" mass="26744">MEQLQQFFQDKTVHTLLDVGTGSGDFITVLKKTFKDAKFTGIDPDKPSLEEAAKIHPDAKFRSMTGERLDFPDSTFDAASISMAMHHLPDVQQTLNEMKRVVKPGGWLIINELFSDNLNPAQEVHKSMHHFRSTVDRLNGVCHNKTFSRAEILEQIEKAGLETCTTFNQNKALVEPSPEEIAERKDKLTEMLGQIKDKPEYHALKKQIPEIEYALQRHGFQMATRVVVIVQVKKD</sequence>
<dbReference type="Pfam" id="PF08241">
    <property type="entry name" value="Methyltransf_11"/>
    <property type="match status" value="1"/>
</dbReference>
<dbReference type="CDD" id="cd02440">
    <property type="entry name" value="AdoMet_MTases"/>
    <property type="match status" value="1"/>
</dbReference>
<name>A0A6C0RIY2_9BACT</name>
<keyword evidence="3" id="KW-1185">Reference proteome</keyword>
<evidence type="ECO:0000313" key="3">
    <source>
        <dbReference type="Proteomes" id="UP000474630"/>
    </source>
</evidence>
<feature type="domain" description="Methyltransferase type 11" evidence="1">
    <location>
        <begin position="17"/>
        <end position="110"/>
    </location>
</feature>
<accession>A0A6C0RIY2</accession>
<organism evidence="2 3">
    <name type="scientific">Draconibacterium halophilum</name>
    <dbReference type="NCBI Taxonomy" id="2706887"/>
    <lineage>
        <taxon>Bacteria</taxon>
        <taxon>Pseudomonadati</taxon>
        <taxon>Bacteroidota</taxon>
        <taxon>Bacteroidia</taxon>
        <taxon>Marinilabiliales</taxon>
        <taxon>Prolixibacteraceae</taxon>
        <taxon>Draconibacterium</taxon>
    </lineage>
</organism>
<dbReference type="GO" id="GO:0032259">
    <property type="term" value="P:methylation"/>
    <property type="evidence" value="ECO:0007669"/>
    <property type="project" value="UniProtKB-KW"/>
</dbReference>
<evidence type="ECO:0000259" key="1">
    <source>
        <dbReference type="Pfam" id="PF08241"/>
    </source>
</evidence>
<dbReference type="InterPro" id="IPR013216">
    <property type="entry name" value="Methyltransf_11"/>
</dbReference>
<evidence type="ECO:0000313" key="2">
    <source>
        <dbReference type="EMBL" id="QIA09812.1"/>
    </source>
</evidence>
<dbReference type="AlphaFoldDB" id="A0A6C0RIY2"/>
<dbReference type="EMBL" id="CP048409">
    <property type="protein sequence ID" value="QIA09812.1"/>
    <property type="molecule type" value="Genomic_DNA"/>
</dbReference>
<dbReference type="Proteomes" id="UP000474630">
    <property type="component" value="Chromosome"/>
</dbReference>
<dbReference type="SUPFAM" id="SSF53335">
    <property type="entry name" value="S-adenosyl-L-methionine-dependent methyltransferases"/>
    <property type="match status" value="1"/>
</dbReference>
<dbReference type="InterPro" id="IPR029063">
    <property type="entry name" value="SAM-dependent_MTases_sf"/>
</dbReference>